<organism evidence="2 3">
    <name type="scientific">Limulus polyphemus</name>
    <name type="common">Atlantic horseshoe crab</name>
    <dbReference type="NCBI Taxonomy" id="6850"/>
    <lineage>
        <taxon>Eukaryota</taxon>
        <taxon>Metazoa</taxon>
        <taxon>Ecdysozoa</taxon>
        <taxon>Arthropoda</taxon>
        <taxon>Chelicerata</taxon>
        <taxon>Merostomata</taxon>
        <taxon>Xiphosura</taxon>
        <taxon>Limulidae</taxon>
        <taxon>Limulus</taxon>
    </lineage>
</organism>
<evidence type="ECO:0000313" key="3">
    <source>
        <dbReference type="RefSeq" id="XP_013792973.2"/>
    </source>
</evidence>
<gene>
    <name evidence="3" type="primary">LOC106476901</name>
</gene>
<proteinExistence type="predicted"/>
<dbReference type="Proteomes" id="UP000694941">
    <property type="component" value="Unplaced"/>
</dbReference>
<evidence type="ECO:0000256" key="1">
    <source>
        <dbReference type="SAM" id="MobiDB-lite"/>
    </source>
</evidence>
<feature type="region of interest" description="Disordered" evidence="1">
    <location>
        <begin position="97"/>
        <end position="144"/>
    </location>
</feature>
<feature type="compositionally biased region" description="Low complexity" evidence="1">
    <location>
        <begin position="114"/>
        <end position="135"/>
    </location>
</feature>
<evidence type="ECO:0000313" key="2">
    <source>
        <dbReference type="Proteomes" id="UP000694941"/>
    </source>
</evidence>
<reference evidence="3" key="1">
    <citation type="submission" date="2025-08" db="UniProtKB">
        <authorList>
            <consortium name="RefSeq"/>
        </authorList>
    </citation>
    <scope>IDENTIFICATION</scope>
    <source>
        <tissue evidence="3">Muscle</tissue>
    </source>
</reference>
<keyword evidence="2" id="KW-1185">Reference proteome</keyword>
<sequence>MANLESSQDGELDAILGELCALESTINTEMPRGHARSVSGVTDGLRLSKSATGVTLEGPGAVQQLSCHYSSAGTKFETQADMLERDEGGRVQKQEFGLRTDSPDNDSAFSDNVSMLSSESSASSGGGAIRSDASSQNMYGQSGHGPQITVSSQVLYICSEYNVKDYMVSNCLMINLR</sequence>
<dbReference type="GeneID" id="106476901"/>
<name>A0ABM1C2B8_LIMPO</name>
<protein>
    <submittedName>
        <fullName evidence="3">Uncharacterized protein LOC106476901</fullName>
    </submittedName>
</protein>
<accession>A0ABM1C2B8</accession>
<feature type="non-terminal residue" evidence="3">
    <location>
        <position position="177"/>
    </location>
</feature>
<dbReference type="RefSeq" id="XP_013792973.2">
    <property type="nucleotide sequence ID" value="XM_013937519.2"/>
</dbReference>